<evidence type="ECO:0000313" key="1">
    <source>
        <dbReference type="EMBL" id="OSJ24078.1"/>
    </source>
</evidence>
<comment type="caution">
    <text evidence="1">The sequence shown here is derived from an EMBL/GenBank/DDBJ whole genome shotgun (WGS) entry which is preliminary data.</text>
</comment>
<sequence length="178" mass="19403">MLADPRQSRVVLLNLARGSTAGVAERFPVRCGGSLTLLPVCHEILGAKSIAVGEYLADLLPVEVAASIEHLKSDALSPWRDPGFSAHFAEADVGIIFLGGGFLEEEVLIAALEGAKRGYEMRLLSDLAFARRETDRQLVADRLAHHGIVTTTIRQALFEWAVVLDDPAMTHRIRQLLP</sequence>
<dbReference type="RefSeq" id="WP_085404918.1">
    <property type="nucleotide sequence ID" value="NZ_NAFL01000283.1"/>
</dbReference>
<dbReference type="SUPFAM" id="SSF52499">
    <property type="entry name" value="Isochorismatase-like hydrolases"/>
    <property type="match status" value="1"/>
</dbReference>
<dbReference type="InterPro" id="IPR036380">
    <property type="entry name" value="Isochorismatase-like_sf"/>
</dbReference>
<evidence type="ECO:0008006" key="3">
    <source>
        <dbReference type="Google" id="ProtNLM"/>
    </source>
</evidence>
<name>A0A1Y2JCB6_BRAJP</name>
<dbReference type="Gene3D" id="3.40.50.850">
    <property type="entry name" value="Isochorismatase-like"/>
    <property type="match status" value="1"/>
</dbReference>
<accession>A0A1Y2JCB6</accession>
<proteinExistence type="predicted"/>
<dbReference type="Proteomes" id="UP000193335">
    <property type="component" value="Unassembled WGS sequence"/>
</dbReference>
<reference evidence="1 2" key="1">
    <citation type="submission" date="2017-03" db="EMBL/GenBank/DDBJ databases">
        <title>Whole genome sequences of fourteen strains of Bradyrhizobium canariense and one strain of Bradyrhizobium japonicum isolated from Lupinus (Papilionoideae: Genisteae) species in Algeria.</title>
        <authorList>
            <person name="Crovadore J."/>
            <person name="Chekireb D."/>
            <person name="Brachmann A."/>
            <person name="Chablais R."/>
            <person name="Cochard B."/>
            <person name="Lefort F."/>
        </authorList>
    </citation>
    <scope>NUCLEOTIDE SEQUENCE [LARGE SCALE GENOMIC DNA]</scope>
    <source>
        <strain evidence="1 2">UBMA197</strain>
    </source>
</reference>
<organism evidence="1 2">
    <name type="scientific">Bradyrhizobium japonicum</name>
    <dbReference type="NCBI Taxonomy" id="375"/>
    <lineage>
        <taxon>Bacteria</taxon>
        <taxon>Pseudomonadati</taxon>
        <taxon>Pseudomonadota</taxon>
        <taxon>Alphaproteobacteria</taxon>
        <taxon>Hyphomicrobiales</taxon>
        <taxon>Nitrobacteraceae</taxon>
        <taxon>Bradyrhizobium</taxon>
    </lineage>
</organism>
<dbReference type="AlphaFoldDB" id="A0A1Y2JCB6"/>
<protein>
    <recommendedName>
        <fullName evidence="3">Isochorismatase-like domain-containing protein</fullName>
    </recommendedName>
</protein>
<evidence type="ECO:0000313" key="2">
    <source>
        <dbReference type="Proteomes" id="UP000193335"/>
    </source>
</evidence>
<dbReference type="EMBL" id="NAFL01000283">
    <property type="protein sequence ID" value="OSJ24078.1"/>
    <property type="molecule type" value="Genomic_DNA"/>
</dbReference>
<gene>
    <name evidence="1" type="ORF">BSZ19_43280</name>
</gene>